<evidence type="ECO:0000313" key="2">
    <source>
        <dbReference type="Proteomes" id="UP000003340"/>
    </source>
</evidence>
<keyword evidence="2" id="KW-1185">Reference proteome</keyword>
<sequence>MEQDLDAEAEAVDKRLADLVGVHPVVLIHQPADLQRLLRGKVGEQSALPLEKCVPLGCVLRGLRKERLVWVEAAVEEVFENRLHNKNSHTNYFGDIIAQFIVKINGF</sequence>
<protein>
    <submittedName>
        <fullName evidence="1">Uncharacterized protein</fullName>
    </submittedName>
</protein>
<name>C0EHP7_9FIRM</name>
<reference evidence="1 2" key="2">
    <citation type="submission" date="2009-02" db="EMBL/GenBank/DDBJ databases">
        <title>Draft genome sequence of Clostridium methylpentosum (DSM 5476).</title>
        <authorList>
            <person name="Sudarsanam P."/>
            <person name="Ley R."/>
            <person name="Guruge J."/>
            <person name="Turnbaugh P.J."/>
            <person name="Mahowald M."/>
            <person name="Liep D."/>
            <person name="Gordon J."/>
        </authorList>
    </citation>
    <scope>NUCLEOTIDE SEQUENCE [LARGE SCALE GENOMIC DNA]</scope>
    <source>
        <strain evidence="1 2">DSM 5476</strain>
    </source>
</reference>
<dbReference type="EMBL" id="ACEC01000119">
    <property type="protein sequence ID" value="EEG28977.1"/>
    <property type="molecule type" value="Genomic_DNA"/>
</dbReference>
<gene>
    <name evidence="1" type="ORF">CLOSTMETH_03392</name>
</gene>
<dbReference type="STRING" id="537013.CLOSTMETH_03392"/>
<organism evidence="1 2">
    <name type="scientific">[Clostridium] methylpentosum DSM 5476</name>
    <dbReference type="NCBI Taxonomy" id="537013"/>
    <lineage>
        <taxon>Bacteria</taxon>
        <taxon>Bacillati</taxon>
        <taxon>Bacillota</taxon>
        <taxon>Clostridia</taxon>
        <taxon>Eubacteriales</taxon>
        <taxon>Oscillospiraceae</taxon>
        <taxon>Oscillospiraceae incertae sedis</taxon>
    </lineage>
</organism>
<dbReference type="HOGENOM" id="CLU_2205467_0_0_9"/>
<reference evidence="1 2" key="1">
    <citation type="submission" date="2009-01" db="EMBL/GenBank/DDBJ databases">
        <authorList>
            <person name="Fulton L."/>
            <person name="Clifton S."/>
            <person name="Fulton B."/>
            <person name="Xu J."/>
            <person name="Minx P."/>
            <person name="Pepin K.H."/>
            <person name="Johnson M."/>
            <person name="Bhonagiri V."/>
            <person name="Nash W.E."/>
            <person name="Mardis E.R."/>
            <person name="Wilson R.K."/>
        </authorList>
    </citation>
    <scope>NUCLEOTIDE SEQUENCE [LARGE SCALE GENOMIC DNA]</scope>
    <source>
        <strain evidence="1 2">DSM 5476</strain>
    </source>
</reference>
<dbReference type="Proteomes" id="UP000003340">
    <property type="component" value="Unassembled WGS sequence"/>
</dbReference>
<evidence type="ECO:0000313" key="1">
    <source>
        <dbReference type="EMBL" id="EEG28977.1"/>
    </source>
</evidence>
<accession>C0EHP7</accession>
<dbReference type="AlphaFoldDB" id="C0EHP7"/>
<proteinExistence type="predicted"/>
<comment type="caution">
    <text evidence="1">The sequence shown here is derived from an EMBL/GenBank/DDBJ whole genome shotgun (WGS) entry which is preliminary data.</text>
</comment>